<dbReference type="EMBL" id="KL142416">
    <property type="protein sequence ID" value="KDR67278.1"/>
    <property type="molecule type" value="Genomic_DNA"/>
</dbReference>
<evidence type="ECO:0000313" key="1">
    <source>
        <dbReference type="EMBL" id="KDR67278.1"/>
    </source>
</evidence>
<proteinExistence type="predicted"/>
<gene>
    <name evidence="1" type="ORF">GALMADRAFT_1127220</name>
</gene>
<name>A0A067SKH5_GALM3</name>
<protein>
    <submittedName>
        <fullName evidence="1">Uncharacterized protein</fullName>
    </submittedName>
</protein>
<reference evidence="2" key="1">
    <citation type="journal article" date="2014" name="Proc. Natl. Acad. Sci. U.S.A.">
        <title>Extensive sampling of basidiomycete genomes demonstrates inadequacy of the white-rot/brown-rot paradigm for wood decay fungi.</title>
        <authorList>
            <person name="Riley R."/>
            <person name="Salamov A.A."/>
            <person name="Brown D.W."/>
            <person name="Nagy L.G."/>
            <person name="Floudas D."/>
            <person name="Held B.W."/>
            <person name="Levasseur A."/>
            <person name="Lombard V."/>
            <person name="Morin E."/>
            <person name="Otillar R."/>
            <person name="Lindquist E.A."/>
            <person name="Sun H."/>
            <person name="LaButti K.M."/>
            <person name="Schmutz J."/>
            <person name="Jabbour D."/>
            <person name="Luo H."/>
            <person name="Baker S.E."/>
            <person name="Pisabarro A.G."/>
            <person name="Walton J.D."/>
            <person name="Blanchette R.A."/>
            <person name="Henrissat B."/>
            <person name="Martin F."/>
            <person name="Cullen D."/>
            <person name="Hibbett D.S."/>
            <person name="Grigoriev I.V."/>
        </authorList>
    </citation>
    <scope>NUCLEOTIDE SEQUENCE [LARGE SCALE GENOMIC DNA]</scope>
    <source>
        <strain evidence="2">CBS 339.88</strain>
    </source>
</reference>
<evidence type="ECO:0000313" key="2">
    <source>
        <dbReference type="Proteomes" id="UP000027222"/>
    </source>
</evidence>
<organism evidence="1 2">
    <name type="scientific">Galerina marginata (strain CBS 339.88)</name>
    <dbReference type="NCBI Taxonomy" id="685588"/>
    <lineage>
        <taxon>Eukaryota</taxon>
        <taxon>Fungi</taxon>
        <taxon>Dikarya</taxon>
        <taxon>Basidiomycota</taxon>
        <taxon>Agaricomycotina</taxon>
        <taxon>Agaricomycetes</taxon>
        <taxon>Agaricomycetidae</taxon>
        <taxon>Agaricales</taxon>
        <taxon>Agaricineae</taxon>
        <taxon>Strophariaceae</taxon>
        <taxon>Galerina</taxon>
    </lineage>
</organism>
<dbReference type="Proteomes" id="UP000027222">
    <property type="component" value="Unassembled WGS sequence"/>
</dbReference>
<dbReference type="AlphaFoldDB" id="A0A067SKH5"/>
<sequence length="110" mass="12208">MSPSDGRLHWMLEGIIHRGWVRGCCHQARERIIGIWCFVVTSAEARNMVFYSTSGLASASKSFSGTALFATAAWSSLTWSCPRSFQLPAFKTSYCHQALLFDSFLIPAPS</sequence>
<accession>A0A067SKH5</accession>
<keyword evidence="2" id="KW-1185">Reference proteome</keyword>
<dbReference type="HOGENOM" id="CLU_2171272_0_0_1"/>